<dbReference type="Proteomes" id="UP000813444">
    <property type="component" value="Unassembled WGS sequence"/>
</dbReference>
<dbReference type="CDD" id="cd21175">
    <property type="entry name" value="LPMO_AA9"/>
    <property type="match status" value="1"/>
</dbReference>
<evidence type="ECO:0000256" key="8">
    <source>
        <dbReference type="ARBA" id="ARBA00023277"/>
    </source>
</evidence>
<evidence type="ECO:0000256" key="3">
    <source>
        <dbReference type="ARBA" id="ARBA00022525"/>
    </source>
</evidence>
<dbReference type="GO" id="GO:0016787">
    <property type="term" value="F:hydrolase activity"/>
    <property type="evidence" value="ECO:0007669"/>
    <property type="project" value="UniProtKB-KW"/>
</dbReference>
<comment type="caution">
    <text evidence="13">Lacks conserved residue(s) required for the propagation of feature annotation.</text>
</comment>
<feature type="chain" id="PRO_5035483073" description="lytic cellulose monooxygenase (C4-dehydrogenating)" evidence="15">
    <location>
        <begin position="17"/>
        <end position="481"/>
    </location>
</feature>
<keyword evidence="6" id="KW-0136">Cellulose degradation</keyword>
<keyword evidence="8" id="KW-0119">Carbohydrate metabolism</keyword>
<dbReference type="InterPro" id="IPR036861">
    <property type="entry name" value="Endochitinase-like_sf"/>
</dbReference>
<evidence type="ECO:0000256" key="6">
    <source>
        <dbReference type="ARBA" id="ARBA00023001"/>
    </source>
</evidence>
<evidence type="ECO:0000256" key="1">
    <source>
        <dbReference type="ARBA" id="ARBA00001973"/>
    </source>
</evidence>
<evidence type="ECO:0000256" key="5">
    <source>
        <dbReference type="ARBA" id="ARBA00022729"/>
    </source>
</evidence>
<dbReference type="PANTHER" id="PTHR33353:SF32">
    <property type="entry name" value="ENDO-BETA-1,4-GLUCANASE D"/>
    <property type="match status" value="1"/>
</dbReference>
<feature type="compositionally biased region" description="Low complexity" evidence="14">
    <location>
        <begin position="372"/>
        <end position="393"/>
    </location>
</feature>
<comment type="caution">
    <text evidence="17">The sequence shown here is derived from an EMBL/GenBank/DDBJ whole genome shotgun (WGS) entry which is preliminary data.</text>
</comment>
<dbReference type="Gene3D" id="2.70.50.70">
    <property type="match status" value="1"/>
</dbReference>
<evidence type="ECO:0000256" key="2">
    <source>
        <dbReference type="ARBA" id="ARBA00004613"/>
    </source>
</evidence>
<dbReference type="GO" id="GO:0008061">
    <property type="term" value="F:chitin binding"/>
    <property type="evidence" value="ECO:0007669"/>
    <property type="project" value="UniProtKB-UniRule"/>
</dbReference>
<dbReference type="InterPro" id="IPR001002">
    <property type="entry name" value="Chitin-bd_1"/>
</dbReference>
<keyword evidence="18" id="KW-1185">Reference proteome</keyword>
<feature type="disulfide bond" evidence="13">
    <location>
        <begin position="450"/>
        <end position="464"/>
    </location>
</feature>
<feature type="region of interest" description="Disordered" evidence="14">
    <location>
        <begin position="362"/>
        <end position="449"/>
    </location>
</feature>
<keyword evidence="3" id="KW-0964">Secreted</keyword>
<keyword evidence="5 15" id="KW-0732">Signal</keyword>
<evidence type="ECO:0000256" key="9">
    <source>
        <dbReference type="ARBA" id="ARBA00023326"/>
    </source>
</evidence>
<comment type="subcellular location">
    <subcellularLocation>
        <location evidence="2">Secreted</location>
    </subcellularLocation>
</comment>
<gene>
    <name evidence="17" type="ORF">B0I35DRAFT_403764</name>
</gene>
<evidence type="ECO:0000256" key="15">
    <source>
        <dbReference type="SAM" id="SignalP"/>
    </source>
</evidence>
<name>A0A8K0SYE0_9HYPO</name>
<reference evidence="17" key="1">
    <citation type="journal article" date="2021" name="Nat. Commun.">
        <title>Genetic determinants of endophytism in the Arabidopsis root mycobiome.</title>
        <authorList>
            <person name="Mesny F."/>
            <person name="Miyauchi S."/>
            <person name="Thiergart T."/>
            <person name="Pickel B."/>
            <person name="Atanasova L."/>
            <person name="Karlsson M."/>
            <person name="Huettel B."/>
            <person name="Barry K.W."/>
            <person name="Haridas S."/>
            <person name="Chen C."/>
            <person name="Bauer D."/>
            <person name="Andreopoulos W."/>
            <person name="Pangilinan J."/>
            <person name="LaButti K."/>
            <person name="Riley R."/>
            <person name="Lipzen A."/>
            <person name="Clum A."/>
            <person name="Drula E."/>
            <person name="Henrissat B."/>
            <person name="Kohler A."/>
            <person name="Grigoriev I.V."/>
            <person name="Martin F.M."/>
            <person name="Hacquard S."/>
        </authorList>
    </citation>
    <scope>NUCLEOTIDE SEQUENCE</scope>
    <source>
        <strain evidence="17">MPI-CAGE-CH-0235</strain>
    </source>
</reference>
<proteinExistence type="inferred from homology"/>
<dbReference type="EC" id="1.14.99.56" evidence="12"/>
<dbReference type="OrthoDB" id="5985073at2759"/>
<keyword evidence="17" id="KW-0378">Hydrolase</keyword>
<evidence type="ECO:0000256" key="13">
    <source>
        <dbReference type="PROSITE-ProRule" id="PRU00261"/>
    </source>
</evidence>
<dbReference type="SUPFAM" id="SSF57016">
    <property type="entry name" value="Plant lectins/antimicrobial peptides"/>
    <property type="match status" value="1"/>
</dbReference>
<feature type="signal peptide" evidence="15">
    <location>
        <begin position="1"/>
        <end position="16"/>
    </location>
</feature>
<evidence type="ECO:0000256" key="14">
    <source>
        <dbReference type="SAM" id="MobiDB-lite"/>
    </source>
</evidence>
<evidence type="ECO:0000256" key="10">
    <source>
        <dbReference type="ARBA" id="ARBA00044502"/>
    </source>
</evidence>
<evidence type="ECO:0000256" key="7">
    <source>
        <dbReference type="ARBA" id="ARBA00023157"/>
    </source>
</evidence>
<dbReference type="InterPro" id="IPR049892">
    <property type="entry name" value="AA9"/>
</dbReference>
<dbReference type="AlphaFoldDB" id="A0A8K0SYE0"/>
<dbReference type="Gene3D" id="3.30.60.10">
    <property type="entry name" value="Endochitinase-like"/>
    <property type="match status" value="1"/>
</dbReference>
<dbReference type="InterPro" id="IPR005103">
    <property type="entry name" value="AA9_LPMO"/>
</dbReference>
<feature type="domain" description="Chitin-binding type-1" evidence="16">
    <location>
        <begin position="431"/>
        <end position="477"/>
    </location>
</feature>
<dbReference type="CDD" id="cd11618">
    <property type="entry name" value="ChtBD1_1"/>
    <property type="match status" value="1"/>
</dbReference>
<evidence type="ECO:0000313" key="17">
    <source>
        <dbReference type="EMBL" id="KAH7328385.1"/>
    </source>
</evidence>
<dbReference type="PROSITE" id="PS50941">
    <property type="entry name" value="CHIT_BIND_I_2"/>
    <property type="match status" value="1"/>
</dbReference>
<comment type="cofactor">
    <cofactor evidence="1">
        <name>Cu(2+)</name>
        <dbReference type="ChEBI" id="CHEBI:29036"/>
    </cofactor>
</comment>
<dbReference type="Pfam" id="PF03443">
    <property type="entry name" value="AA9"/>
    <property type="match status" value="1"/>
</dbReference>
<keyword evidence="4 13" id="KW-0147">Chitin-binding</keyword>
<sequence length="481" mass="51063">MKTLASALLLASAANAHTLFTTLFINGENQGDGTCVRQPDDGATATGPIYPITGDDMACGRNGENAVPFICPAPSGSKLTFEFREWPDFQNPGSIDPGHQGPCSVYMKKVNDMFSDSASGSGWFKIWEDGYDQENNRWCVDTLVENDGLLSVTLPSGLPTGYYLVRPEVIALHAAYRGDAQFYTSCAQIYIGDGASGSLDIPSEYEVSIPGYVSEDTAGVVYNLYENPLPPYPMPGPEVFRPSGGGDLNGGGERQAEGVIPDNCILKNANWCAEPIPKYSGQSACWNAVEACYAQSEACWESAPPSGSANCYTWSDYCEQLNNACEGGDWEGPPEFEGEEQFASSHNTLPEPWAAFEDVEAPGRAEPPVPQPSTTSTPSPTTKTSQAAAPTSPVQSPGEASEQAPEDEAQDLAENPVEPGPEAPSLAVSEDGQCGGETGQTCEGSRFGDCCSRKGRCGRKTRHCTCGCQSAFGLCSESEDA</sequence>
<dbReference type="GO" id="GO:0005576">
    <property type="term" value="C:extracellular region"/>
    <property type="evidence" value="ECO:0007669"/>
    <property type="project" value="UniProtKB-SubCell"/>
</dbReference>
<dbReference type="PANTHER" id="PTHR33353">
    <property type="entry name" value="PUTATIVE (AFU_ORTHOLOGUE AFUA_1G12560)-RELATED"/>
    <property type="match status" value="1"/>
</dbReference>
<dbReference type="GO" id="GO:0030245">
    <property type="term" value="P:cellulose catabolic process"/>
    <property type="evidence" value="ECO:0007669"/>
    <property type="project" value="UniProtKB-KW"/>
</dbReference>
<keyword evidence="9" id="KW-0624">Polysaccharide degradation</keyword>
<evidence type="ECO:0000256" key="12">
    <source>
        <dbReference type="ARBA" id="ARBA00047174"/>
    </source>
</evidence>
<accession>A0A8K0SYE0</accession>
<dbReference type="EMBL" id="JAGPNK010000001">
    <property type="protein sequence ID" value="KAH7328385.1"/>
    <property type="molecule type" value="Genomic_DNA"/>
</dbReference>
<comment type="catalytic activity">
    <reaction evidence="11">
        <text>[(1-&gt;4)-beta-D-glucosyl]n+m + reduced acceptor + O2 = 4-dehydro-beta-D-glucosyl-[(1-&gt;4)-beta-D-glucosyl]n-1 + [(1-&gt;4)-beta-D-glucosyl]m + acceptor + H2O.</text>
        <dbReference type="EC" id="1.14.99.56"/>
    </reaction>
</comment>
<evidence type="ECO:0000259" key="16">
    <source>
        <dbReference type="PROSITE" id="PS50941"/>
    </source>
</evidence>
<evidence type="ECO:0000313" key="18">
    <source>
        <dbReference type="Proteomes" id="UP000813444"/>
    </source>
</evidence>
<evidence type="ECO:0000256" key="4">
    <source>
        <dbReference type="ARBA" id="ARBA00022669"/>
    </source>
</evidence>
<evidence type="ECO:0000256" key="11">
    <source>
        <dbReference type="ARBA" id="ARBA00045077"/>
    </source>
</evidence>
<comment type="similarity">
    <text evidence="10">Belongs to the polysaccharide monooxygenase AA9 family.</text>
</comment>
<keyword evidence="7 13" id="KW-1015">Disulfide bond</keyword>
<protein>
    <recommendedName>
        <fullName evidence="12">lytic cellulose monooxygenase (C4-dehydrogenating)</fullName>
        <ecNumber evidence="12">1.14.99.56</ecNumber>
    </recommendedName>
</protein>
<organism evidence="17 18">
    <name type="scientific">Stachybotrys elegans</name>
    <dbReference type="NCBI Taxonomy" id="80388"/>
    <lineage>
        <taxon>Eukaryota</taxon>
        <taxon>Fungi</taxon>
        <taxon>Dikarya</taxon>
        <taxon>Ascomycota</taxon>
        <taxon>Pezizomycotina</taxon>
        <taxon>Sordariomycetes</taxon>
        <taxon>Hypocreomycetidae</taxon>
        <taxon>Hypocreales</taxon>
        <taxon>Stachybotryaceae</taxon>
        <taxon>Stachybotrys</taxon>
    </lineage>
</organism>